<feature type="domain" description="N-acetyltransferase" evidence="1">
    <location>
        <begin position="2"/>
        <end position="145"/>
    </location>
</feature>
<dbReference type="SUPFAM" id="SSF55729">
    <property type="entry name" value="Acyl-CoA N-acyltransferases (Nat)"/>
    <property type="match status" value="1"/>
</dbReference>
<protein>
    <submittedName>
        <fullName evidence="2">N-acetyltransferase</fullName>
    </submittedName>
</protein>
<dbReference type="InterPro" id="IPR016181">
    <property type="entry name" value="Acyl_CoA_acyltransferase"/>
</dbReference>
<dbReference type="RefSeq" id="WP_221259026.1">
    <property type="nucleotide sequence ID" value="NZ_AP024749.1"/>
</dbReference>
<dbReference type="InterPro" id="IPR000182">
    <property type="entry name" value="GNAT_dom"/>
</dbReference>
<reference evidence="2 3" key="1">
    <citation type="submission" date="2021-06" db="EMBL/GenBank/DDBJ databases">
        <title>Whole genome sequences of Flavobacterium sp. KK2020170 and assembly.</title>
        <authorList>
            <person name="Kitahara K."/>
            <person name="Miyoshi S."/>
            <person name="Uesaka K."/>
        </authorList>
    </citation>
    <scope>NUCLEOTIDE SEQUENCE [LARGE SCALE GENOMIC DNA]</scope>
    <source>
        <strain evidence="2 3">KK2020170</strain>
    </source>
</reference>
<gene>
    <name evidence="2" type="primary">yitI</name>
    <name evidence="2" type="ORF">KK2020170_02690</name>
</gene>
<dbReference type="CDD" id="cd04301">
    <property type="entry name" value="NAT_SF"/>
    <property type="match status" value="1"/>
</dbReference>
<name>A0ABN6HX49_9FLAO</name>
<sequence>MKIVKKIKTIDTYPVRHLVLRKGKPIESCSFTGDDEETTIHLGVFYKEKIIGIASLFKIDNASFKESNQFQLRGMAVLDEFRKEGIGTLLINEAEKICKSNSSDLLWFNARESAVPFYLKLNFKTFGTKFEINGIGPHYVMYKNI</sequence>
<organism evidence="2 3">
    <name type="scientific">Flavobacterium okayamense</name>
    <dbReference type="NCBI Taxonomy" id="2830782"/>
    <lineage>
        <taxon>Bacteria</taxon>
        <taxon>Pseudomonadati</taxon>
        <taxon>Bacteroidota</taxon>
        <taxon>Flavobacteriia</taxon>
        <taxon>Flavobacteriales</taxon>
        <taxon>Flavobacteriaceae</taxon>
        <taxon>Flavobacterium</taxon>
    </lineage>
</organism>
<proteinExistence type="predicted"/>
<evidence type="ECO:0000259" key="1">
    <source>
        <dbReference type="PROSITE" id="PS51186"/>
    </source>
</evidence>
<dbReference type="Proteomes" id="UP000825258">
    <property type="component" value="Chromosome"/>
</dbReference>
<keyword evidence="3" id="KW-1185">Reference proteome</keyword>
<dbReference type="Gene3D" id="3.40.630.30">
    <property type="match status" value="1"/>
</dbReference>
<evidence type="ECO:0000313" key="2">
    <source>
        <dbReference type="EMBL" id="BCY27401.1"/>
    </source>
</evidence>
<evidence type="ECO:0000313" key="3">
    <source>
        <dbReference type="Proteomes" id="UP000825258"/>
    </source>
</evidence>
<accession>A0ABN6HX49</accession>
<dbReference type="Pfam" id="PF00583">
    <property type="entry name" value="Acetyltransf_1"/>
    <property type="match status" value="1"/>
</dbReference>
<dbReference type="EMBL" id="AP024749">
    <property type="protein sequence ID" value="BCY27401.1"/>
    <property type="molecule type" value="Genomic_DNA"/>
</dbReference>
<dbReference type="PROSITE" id="PS51186">
    <property type="entry name" value="GNAT"/>
    <property type="match status" value="1"/>
</dbReference>